<evidence type="ECO:0000256" key="6">
    <source>
        <dbReference type="ARBA" id="ARBA00023157"/>
    </source>
</evidence>
<keyword evidence="6 8" id="KW-1015">Disulfide bond</keyword>
<feature type="chain" id="PRO_5019863358" description="lysozyme" evidence="9">
    <location>
        <begin position="19"/>
        <end position="163"/>
    </location>
</feature>
<dbReference type="PROSITE" id="PS51909">
    <property type="entry name" value="LYSOZYME_I"/>
    <property type="match status" value="1"/>
</dbReference>
<dbReference type="SMR" id="A0A482WFG7"/>
<dbReference type="EC" id="3.2.1.17" evidence="2"/>
<dbReference type="EMBL" id="QKKF02037815">
    <property type="protein sequence ID" value="RZF31956.1"/>
    <property type="molecule type" value="Genomic_DNA"/>
</dbReference>
<dbReference type="InterPro" id="IPR008597">
    <property type="entry name" value="Invert_lysozyme"/>
</dbReference>
<evidence type="ECO:0000256" key="1">
    <source>
        <dbReference type="ARBA" id="ARBA00000632"/>
    </source>
</evidence>
<keyword evidence="11" id="KW-1185">Reference proteome</keyword>
<gene>
    <name evidence="10" type="ORF">LSTR_LSTR012426</name>
</gene>
<evidence type="ECO:0000313" key="11">
    <source>
        <dbReference type="Proteomes" id="UP000291343"/>
    </source>
</evidence>
<keyword evidence="3" id="KW-0929">Antimicrobial</keyword>
<comment type="caution">
    <text evidence="10">The sequence shown here is derived from an EMBL/GenBank/DDBJ whole genome shotgun (WGS) entry which is preliminary data.</text>
</comment>
<keyword evidence="9" id="KW-0732">Signal</keyword>
<dbReference type="CDD" id="cd16890">
    <property type="entry name" value="lyz_i"/>
    <property type="match status" value="1"/>
</dbReference>
<dbReference type="Gene3D" id="1.10.530.10">
    <property type="match status" value="1"/>
</dbReference>
<proteinExistence type="predicted"/>
<evidence type="ECO:0000256" key="3">
    <source>
        <dbReference type="ARBA" id="ARBA00022529"/>
    </source>
</evidence>
<keyword evidence="7" id="KW-0326">Glycosidase</keyword>
<dbReference type="PANTHER" id="PTHR11195:SF13">
    <property type="entry name" value="INVERTEBRATE-TYPE LYSOZYME 2-RELATED"/>
    <property type="match status" value="1"/>
</dbReference>
<dbReference type="InParanoid" id="A0A482WFG7"/>
<dbReference type="GO" id="GO:0031640">
    <property type="term" value="P:killing of cells of another organism"/>
    <property type="evidence" value="ECO:0007669"/>
    <property type="project" value="UniProtKB-KW"/>
</dbReference>
<dbReference type="AlphaFoldDB" id="A0A482WFG7"/>
<accession>A0A482WFG7</accession>
<dbReference type="GO" id="GO:0003796">
    <property type="term" value="F:lysozyme activity"/>
    <property type="evidence" value="ECO:0007669"/>
    <property type="project" value="UniProtKB-EC"/>
</dbReference>
<comment type="catalytic activity">
    <reaction evidence="1">
        <text>Hydrolysis of (1-&gt;4)-beta-linkages between N-acetylmuramic acid and N-acetyl-D-glucosamine residues in a peptidoglycan and between N-acetyl-D-glucosamine residues in chitodextrins.</text>
        <dbReference type="EC" id="3.2.1.17"/>
    </reaction>
</comment>
<dbReference type="Proteomes" id="UP000291343">
    <property type="component" value="Unassembled WGS sequence"/>
</dbReference>
<organism evidence="10 11">
    <name type="scientific">Laodelphax striatellus</name>
    <name type="common">Small brown planthopper</name>
    <name type="synonym">Delphax striatella</name>
    <dbReference type="NCBI Taxonomy" id="195883"/>
    <lineage>
        <taxon>Eukaryota</taxon>
        <taxon>Metazoa</taxon>
        <taxon>Ecdysozoa</taxon>
        <taxon>Arthropoda</taxon>
        <taxon>Hexapoda</taxon>
        <taxon>Insecta</taxon>
        <taxon>Pterygota</taxon>
        <taxon>Neoptera</taxon>
        <taxon>Paraneoptera</taxon>
        <taxon>Hemiptera</taxon>
        <taxon>Auchenorrhyncha</taxon>
        <taxon>Fulgoroidea</taxon>
        <taxon>Delphacidae</taxon>
        <taxon>Criomorphinae</taxon>
        <taxon>Laodelphax</taxon>
    </lineage>
</organism>
<dbReference type="GO" id="GO:0042742">
    <property type="term" value="P:defense response to bacterium"/>
    <property type="evidence" value="ECO:0007669"/>
    <property type="project" value="UniProtKB-KW"/>
</dbReference>
<feature type="disulfide bond" evidence="8">
    <location>
        <begin position="61"/>
        <end position="66"/>
    </location>
</feature>
<dbReference type="Pfam" id="PF05497">
    <property type="entry name" value="Destabilase"/>
    <property type="match status" value="1"/>
</dbReference>
<evidence type="ECO:0000256" key="8">
    <source>
        <dbReference type="PIRSR" id="PIRSR608597-3"/>
    </source>
</evidence>
<dbReference type="OrthoDB" id="6337871at2759"/>
<keyword evidence="5" id="KW-0378">Hydrolase</keyword>
<evidence type="ECO:0000256" key="4">
    <source>
        <dbReference type="ARBA" id="ARBA00022638"/>
    </source>
</evidence>
<keyword evidence="4" id="KW-0081">Bacteriolytic enzyme</keyword>
<feature type="disulfide bond" evidence="8">
    <location>
        <begin position="98"/>
        <end position="104"/>
    </location>
</feature>
<evidence type="ECO:0000256" key="7">
    <source>
        <dbReference type="ARBA" id="ARBA00023295"/>
    </source>
</evidence>
<evidence type="ECO:0000256" key="5">
    <source>
        <dbReference type="ARBA" id="ARBA00022801"/>
    </source>
</evidence>
<dbReference type="PANTHER" id="PTHR11195">
    <property type="entry name" value="DESTABILASE-RELATED"/>
    <property type="match status" value="1"/>
</dbReference>
<feature type="signal peptide" evidence="9">
    <location>
        <begin position="1"/>
        <end position="18"/>
    </location>
</feature>
<evidence type="ECO:0000256" key="2">
    <source>
        <dbReference type="ARBA" id="ARBA00012732"/>
    </source>
</evidence>
<reference evidence="10 11" key="1">
    <citation type="journal article" date="2017" name="Gigascience">
        <title>Genome sequence of the small brown planthopper, Laodelphax striatellus.</title>
        <authorList>
            <person name="Zhu J."/>
            <person name="Jiang F."/>
            <person name="Wang X."/>
            <person name="Yang P."/>
            <person name="Bao Y."/>
            <person name="Zhao W."/>
            <person name="Wang W."/>
            <person name="Lu H."/>
            <person name="Wang Q."/>
            <person name="Cui N."/>
            <person name="Li J."/>
            <person name="Chen X."/>
            <person name="Luo L."/>
            <person name="Yu J."/>
            <person name="Kang L."/>
            <person name="Cui F."/>
        </authorList>
    </citation>
    <scope>NUCLEOTIDE SEQUENCE [LARGE SCALE GENOMIC DNA]</scope>
    <source>
        <strain evidence="10">Lst14</strain>
    </source>
</reference>
<feature type="disulfide bond" evidence="8">
    <location>
        <begin position="45"/>
        <end position="128"/>
    </location>
</feature>
<name>A0A482WFG7_LAOST</name>
<protein>
    <recommendedName>
        <fullName evidence="2">lysozyme</fullName>
        <ecNumber evidence="2">3.2.1.17</ecNumber>
    </recommendedName>
</protein>
<sequence length="163" mass="18382">MKILQLLVPFSMILAVKCERDNDVARIKAKDSSATLTKKPFTDECLNCIYETINCTGISKCMGDICGPFSINRSYWKDAGYPTVLFDDKESDGAFERCANDLDCAGHTVKKYMETHPYDCNNDTIIDCYDYGAIHLGDTYKCTSPMSRAIEERFSKCLSKMKS</sequence>
<evidence type="ECO:0000313" key="10">
    <source>
        <dbReference type="EMBL" id="RZF31956.1"/>
    </source>
</evidence>
<evidence type="ECO:0000256" key="9">
    <source>
        <dbReference type="SAM" id="SignalP"/>
    </source>
</evidence>